<reference evidence="11" key="1">
    <citation type="journal article" date="2019" name="Int. J. Syst. Evol. Microbiol.">
        <title>The Global Catalogue of Microorganisms (GCM) 10K type strain sequencing project: providing services to taxonomists for standard genome sequencing and annotation.</title>
        <authorList>
            <consortium name="The Broad Institute Genomics Platform"/>
            <consortium name="The Broad Institute Genome Sequencing Center for Infectious Disease"/>
            <person name="Wu L."/>
            <person name="Ma J."/>
        </authorList>
    </citation>
    <scope>NUCLEOTIDE SEQUENCE [LARGE SCALE GENOMIC DNA]</scope>
    <source>
        <strain evidence="11">NBRC 111981</strain>
    </source>
</reference>
<evidence type="ECO:0000259" key="9">
    <source>
        <dbReference type="Pfam" id="PF13231"/>
    </source>
</evidence>
<feature type="domain" description="Glycosyltransferase RgtA/B/C/D-like" evidence="9">
    <location>
        <begin position="72"/>
        <end position="230"/>
    </location>
</feature>
<keyword evidence="4" id="KW-0808">Transferase</keyword>
<comment type="caution">
    <text evidence="10">The sequence shown here is derived from an EMBL/GenBank/DDBJ whole genome shotgun (WGS) entry which is preliminary data.</text>
</comment>
<dbReference type="InterPro" id="IPR038731">
    <property type="entry name" value="RgtA/B/C-like"/>
</dbReference>
<proteinExistence type="predicted"/>
<evidence type="ECO:0000256" key="1">
    <source>
        <dbReference type="ARBA" id="ARBA00004651"/>
    </source>
</evidence>
<feature type="transmembrane region" description="Helical" evidence="8">
    <location>
        <begin position="349"/>
        <end position="371"/>
    </location>
</feature>
<evidence type="ECO:0000313" key="11">
    <source>
        <dbReference type="Proteomes" id="UP001156627"/>
    </source>
</evidence>
<feature type="transmembrane region" description="Helical" evidence="8">
    <location>
        <begin position="292"/>
        <end position="312"/>
    </location>
</feature>
<dbReference type="Pfam" id="PF13231">
    <property type="entry name" value="PMT_2"/>
    <property type="match status" value="1"/>
</dbReference>
<keyword evidence="5 8" id="KW-0812">Transmembrane</keyword>
<dbReference type="PANTHER" id="PTHR33908:SF11">
    <property type="entry name" value="MEMBRANE PROTEIN"/>
    <property type="match status" value="1"/>
</dbReference>
<comment type="subcellular location">
    <subcellularLocation>
        <location evidence="1">Cell membrane</location>
        <topology evidence="1">Multi-pass membrane protein</topology>
    </subcellularLocation>
</comment>
<gene>
    <name evidence="10" type="ORF">GCM10007898_05600</name>
</gene>
<dbReference type="PANTHER" id="PTHR33908">
    <property type="entry name" value="MANNOSYLTRANSFERASE YKCB-RELATED"/>
    <property type="match status" value="1"/>
</dbReference>
<evidence type="ECO:0000313" key="10">
    <source>
        <dbReference type="EMBL" id="GLQ86994.1"/>
    </source>
</evidence>
<dbReference type="InterPro" id="IPR050297">
    <property type="entry name" value="LipidA_mod_glycosyltrf_83"/>
</dbReference>
<feature type="transmembrane region" description="Helical" evidence="8">
    <location>
        <begin position="261"/>
        <end position="280"/>
    </location>
</feature>
<feature type="transmembrane region" description="Helical" evidence="8">
    <location>
        <begin position="96"/>
        <end position="113"/>
    </location>
</feature>
<evidence type="ECO:0000256" key="8">
    <source>
        <dbReference type="SAM" id="Phobius"/>
    </source>
</evidence>
<keyword evidence="3" id="KW-0328">Glycosyltransferase</keyword>
<feature type="transmembrane region" description="Helical" evidence="8">
    <location>
        <begin position="213"/>
        <end position="230"/>
    </location>
</feature>
<dbReference type="Proteomes" id="UP001156627">
    <property type="component" value="Unassembled WGS sequence"/>
</dbReference>
<feature type="transmembrane region" description="Helical" evidence="8">
    <location>
        <begin position="125"/>
        <end position="143"/>
    </location>
</feature>
<evidence type="ECO:0000256" key="7">
    <source>
        <dbReference type="ARBA" id="ARBA00023136"/>
    </source>
</evidence>
<sequence length="543" mass="59794">MIADMGLRKPGTNGVGDASVVAGIARWRAAFVTVFVGLTLLKLLLVSTLQPFGDEAFYWQESRHPAWGYSDLPPLTAWLIRLGESVAGHGLWGMRWPFLLLGSALPWLLVGFGRRAFDARTGWQAGLLCLCLPLAGSLGVMSMPDVPLTVAGTAAMFALLRAMDRDHLADWLLLGVALAFCWMSHYRAAMYMLAGLLLCLLTPRGRAQWRRPGFWLAMAVAALGLVPLLISNWQQHGAGISFQLIERNPWRFHADALVQPLEQAVTCTPLLYVCLLWAAWQCWRRRAEGGPWDLIALMSLSFIVVYFVAGLFADNERFRVHWPLPGYLPLLAALPVLLPRTAGAGWWRITTACGAGLALLAQVAGLVYLAMAAYPATAQSLGGARIVPTAFVGWQESADIAKTQLATQPALLVADNFMMAAELDFQFDGKREIYTLDNPLNVKYGRAPQVAIWGLDEAALRHRHPGAPVLLVVDEFAARGSERAAWLGSLCARIDKLQAVQRFSLFEGRKSIAFYRGQVAPAVRESRVEDCVAWRDYINTLDL</sequence>
<accession>A0ABQ5X712</accession>
<evidence type="ECO:0000256" key="6">
    <source>
        <dbReference type="ARBA" id="ARBA00022989"/>
    </source>
</evidence>
<feature type="transmembrane region" description="Helical" evidence="8">
    <location>
        <begin position="171"/>
        <end position="201"/>
    </location>
</feature>
<keyword evidence="2" id="KW-1003">Cell membrane</keyword>
<evidence type="ECO:0000256" key="2">
    <source>
        <dbReference type="ARBA" id="ARBA00022475"/>
    </source>
</evidence>
<evidence type="ECO:0000256" key="4">
    <source>
        <dbReference type="ARBA" id="ARBA00022679"/>
    </source>
</evidence>
<evidence type="ECO:0000256" key="5">
    <source>
        <dbReference type="ARBA" id="ARBA00022692"/>
    </source>
</evidence>
<feature type="transmembrane region" description="Helical" evidence="8">
    <location>
        <begin position="29"/>
        <end position="49"/>
    </location>
</feature>
<keyword evidence="6 8" id="KW-1133">Transmembrane helix</keyword>
<dbReference type="EMBL" id="BSOA01000003">
    <property type="protein sequence ID" value="GLQ86994.1"/>
    <property type="molecule type" value="Genomic_DNA"/>
</dbReference>
<organism evidence="10 11">
    <name type="scientific">Dyella flagellata</name>
    <dbReference type="NCBI Taxonomy" id="1867833"/>
    <lineage>
        <taxon>Bacteria</taxon>
        <taxon>Pseudomonadati</taxon>
        <taxon>Pseudomonadota</taxon>
        <taxon>Gammaproteobacteria</taxon>
        <taxon>Lysobacterales</taxon>
        <taxon>Rhodanobacteraceae</taxon>
        <taxon>Dyella</taxon>
    </lineage>
</organism>
<feature type="transmembrane region" description="Helical" evidence="8">
    <location>
        <begin position="324"/>
        <end position="342"/>
    </location>
</feature>
<keyword evidence="7 8" id="KW-0472">Membrane</keyword>
<name>A0ABQ5X712_9GAMM</name>
<protein>
    <submittedName>
        <fullName evidence="10">Membrane protein</fullName>
    </submittedName>
</protein>
<keyword evidence="11" id="KW-1185">Reference proteome</keyword>
<evidence type="ECO:0000256" key="3">
    <source>
        <dbReference type="ARBA" id="ARBA00022676"/>
    </source>
</evidence>